<dbReference type="Pfam" id="PF00581">
    <property type="entry name" value="Rhodanese"/>
    <property type="match status" value="1"/>
</dbReference>
<dbReference type="GO" id="GO:0005952">
    <property type="term" value="C:cAMP-dependent protein kinase complex"/>
    <property type="evidence" value="ECO:0007669"/>
    <property type="project" value="InterPro"/>
</dbReference>
<feature type="domain" description="Cyclic nucleotide-binding" evidence="1">
    <location>
        <begin position="144"/>
        <end position="246"/>
    </location>
</feature>
<dbReference type="SMART" id="SM00100">
    <property type="entry name" value="cNMP"/>
    <property type="match status" value="1"/>
</dbReference>
<reference evidence="3 4" key="1">
    <citation type="submission" date="2019-03" db="EMBL/GenBank/DDBJ databases">
        <title>Genomic Encyclopedia of Type Strains, Phase IV (KMG-IV): sequencing the most valuable type-strain genomes for metagenomic binning, comparative biology and taxonomic classification.</title>
        <authorList>
            <person name="Goeker M."/>
        </authorList>
    </citation>
    <scope>NUCLEOTIDE SEQUENCE [LARGE SCALE GENOMIC DNA]</scope>
    <source>
        <strain evidence="3 4">DSM 25488</strain>
    </source>
</reference>
<dbReference type="PANTHER" id="PTHR11635:SF152">
    <property type="entry name" value="CAMP-DEPENDENT PROTEIN KINASE TYPE I REGULATORY SUBUNIT-RELATED"/>
    <property type="match status" value="1"/>
</dbReference>
<dbReference type="Pfam" id="PF00027">
    <property type="entry name" value="cNMP_binding"/>
    <property type="match status" value="1"/>
</dbReference>
<dbReference type="CDD" id="cd00038">
    <property type="entry name" value="CAP_ED"/>
    <property type="match status" value="1"/>
</dbReference>
<dbReference type="InterPro" id="IPR018490">
    <property type="entry name" value="cNMP-bd_dom_sf"/>
</dbReference>
<dbReference type="EMBL" id="SNZB01000004">
    <property type="protein sequence ID" value="TDR19433.1"/>
    <property type="molecule type" value="Genomic_DNA"/>
</dbReference>
<dbReference type="RefSeq" id="WP_162846859.1">
    <property type="nucleotide sequence ID" value="NZ_SNZB01000004.1"/>
</dbReference>
<dbReference type="InterPro" id="IPR050503">
    <property type="entry name" value="cAMP-dep_PK_reg_su-like"/>
</dbReference>
<dbReference type="InterPro" id="IPR001763">
    <property type="entry name" value="Rhodanese-like_dom"/>
</dbReference>
<evidence type="ECO:0000259" key="1">
    <source>
        <dbReference type="PROSITE" id="PS50042"/>
    </source>
</evidence>
<gene>
    <name evidence="3" type="ORF">C8D91_1989</name>
</gene>
<organism evidence="3 4">
    <name type="scientific">Marinicella litoralis</name>
    <dbReference type="NCBI Taxonomy" id="644220"/>
    <lineage>
        <taxon>Bacteria</taxon>
        <taxon>Pseudomonadati</taxon>
        <taxon>Pseudomonadota</taxon>
        <taxon>Gammaproteobacteria</taxon>
        <taxon>Lysobacterales</taxon>
        <taxon>Marinicellaceae</taxon>
        <taxon>Marinicella</taxon>
    </lineage>
</organism>
<dbReference type="Gene3D" id="3.40.250.10">
    <property type="entry name" value="Rhodanese-like domain"/>
    <property type="match status" value="1"/>
</dbReference>
<dbReference type="SMART" id="SM00450">
    <property type="entry name" value="RHOD"/>
    <property type="match status" value="1"/>
</dbReference>
<feature type="domain" description="Rhodanese" evidence="2">
    <location>
        <begin position="263"/>
        <end position="343"/>
    </location>
</feature>
<proteinExistence type="predicted"/>
<comment type="caution">
    <text evidence="3">The sequence shown here is derived from an EMBL/GenBank/DDBJ whole genome shotgun (WGS) entry which is preliminary data.</text>
</comment>
<accession>A0A4R6XQ06</accession>
<keyword evidence="4" id="KW-1185">Reference proteome</keyword>
<evidence type="ECO:0000313" key="3">
    <source>
        <dbReference type="EMBL" id="TDR19433.1"/>
    </source>
</evidence>
<name>A0A4R6XQ06_9GAMM</name>
<dbReference type="InterPro" id="IPR000595">
    <property type="entry name" value="cNMP-bd_dom"/>
</dbReference>
<sequence length="347" mass="38193">MIKAEDLQQYYPFNKIKVKFYPLLLSELEFFDKQKGEQLYTINRPAENTKYLTKGVVKVVTDKGREKVIKSTSLQSKYPIGDANKSNTMDAIIASAQASCFQISSTLLDHFQVWSGCYDQAPEDSPIRGHQSYEWVVGLLKSQSVQMLPQGNVGELFEALESRTVTAGEEIIAEGDAGDYCYIIADGEAEVFQCVAEGEQKIANLGKGVLFGESALVSSEPRNASIRMKTDGLLMQLSGEKFSKLLKAHVVRWITAQTAIEKIANGAILLDVREEEEFAHQGLQGSINIPVTQLRKKISRLDLTKEVITCSNLGSRCASAAFTLATLGYDVYALQGGISGLIRSLDI</sequence>
<dbReference type="PROSITE" id="PS50042">
    <property type="entry name" value="CNMP_BINDING_3"/>
    <property type="match status" value="1"/>
</dbReference>
<dbReference type="PANTHER" id="PTHR11635">
    <property type="entry name" value="CAMP-DEPENDENT PROTEIN KINASE REGULATORY CHAIN"/>
    <property type="match status" value="1"/>
</dbReference>
<evidence type="ECO:0000313" key="4">
    <source>
        <dbReference type="Proteomes" id="UP000295724"/>
    </source>
</evidence>
<dbReference type="SUPFAM" id="SSF51206">
    <property type="entry name" value="cAMP-binding domain-like"/>
    <property type="match status" value="2"/>
</dbReference>
<dbReference type="PRINTS" id="PR00103">
    <property type="entry name" value="CAMPKINASE"/>
</dbReference>
<dbReference type="CDD" id="cd00158">
    <property type="entry name" value="RHOD"/>
    <property type="match status" value="1"/>
</dbReference>
<dbReference type="Proteomes" id="UP000295724">
    <property type="component" value="Unassembled WGS sequence"/>
</dbReference>
<dbReference type="PROSITE" id="PS50206">
    <property type="entry name" value="RHODANESE_3"/>
    <property type="match status" value="1"/>
</dbReference>
<evidence type="ECO:0000259" key="2">
    <source>
        <dbReference type="PROSITE" id="PS50206"/>
    </source>
</evidence>
<dbReference type="SUPFAM" id="SSF52821">
    <property type="entry name" value="Rhodanese/Cell cycle control phosphatase"/>
    <property type="match status" value="1"/>
</dbReference>
<protein>
    <submittedName>
        <fullName evidence="3">CRP-like cAMP-binding protein</fullName>
    </submittedName>
</protein>
<dbReference type="Gene3D" id="2.60.120.10">
    <property type="entry name" value="Jelly Rolls"/>
    <property type="match status" value="1"/>
</dbReference>
<dbReference type="InterPro" id="IPR014710">
    <property type="entry name" value="RmlC-like_jellyroll"/>
</dbReference>
<dbReference type="AlphaFoldDB" id="A0A4R6XQ06"/>
<dbReference type="GO" id="GO:0005829">
    <property type="term" value="C:cytosol"/>
    <property type="evidence" value="ECO:0007669"/>
    <property type="project" value="TreeGrafter"/>
</dbReference>
<dbReference type="InterPro" id="IPR036873">
    <property type="entry name" value="Rhodanese-like_dom_sf"/>
</dbReference>